<sequence length="98" mass="11650">DSRLTQRLKVELKTDPWFSDNRQLLTYRDKLAWKGSKLYLPSTLRLQALQWSHDAKQAGHFGFLKTLQLVRRQFWWPGMKKDIESYVKSYATCAAMKK</sequence>
<dbReference type="Proteomes" id="UP001474421">
    <property type="component" value="Unassembled WGS sequence"/>
</dbReference>
<gene>
    <name evidence="3" type="ORF">NXF25_018932</name>
</gene>
<feature type="domain" description="Integrase zinc-binding" evidence="2">
    <location>
        <begin position="41"/>
        <end position="97"/>
    </location>
</feature>
<organism evidence="3 4">
    <name type="scientific">Crotalus adamanteus</name>
    <name type="common">Eastern diamondback rattlesnake</name>
    <dbReference type="NCBI Taxonomy" id="8729"/>
    <lineage>
        <taxon>Eukaryota</taxon>
        <taxon>Metazoa</taxon>
        <taxon>Chordata</taxon>
        <taxon>Craniata</taxon>
        <taxon>Vertebrata</taxon>
        <taxon>Euteleostomi</taxon>
        <taxon>Lepidosauria</taxon>
        <taxon>Squamata</taxon>
        <taxon>Bifurcata</taxon>
        <taxon>Unidentata</taxon>
        <taxon>Episquamata</taxon>
        <taxon>Toxicofera</taxon>
        <taxon>Serpentes</taxon>
        <taxon>Colubroidea</taxon>
        <taxon>Viperidae</taxon>
        <taxon>Crotalinae</taxon>
        <taxon>Crotalus</taxon>
    </lineage>
</organism>
<evidence type="ECO:0000259" key="2">
    <source>
        <dbReference type="Pfam" id="PF17921"/>
    </source>
</evidence>
<evidence type="ECO:0000313" key="4">
    <source>
        <dbReference type="Proteomes" id="UP001474421"/>
    </source>
</evidence>
<dbReference type="Pfam" id="PF17921">
    <property type="entry name" value="Integrase_H2C2"/>
    <property type="match status" value="1"/>
</dbReference>
<name>A0AAW1B1W3_CROAD</name>
<feature type="non-terminal residue" evidence="3">
    <location>
        <position position="1"/>
    </location>
</feature>
<dbReference type="Gene3D" id="1.10.340.70">
    <property type="match status" value="1"/>
</dbReference>
<comment type="caution">
    <text evidence="3">The sequence shown here is derived from an EMBL/GenBank/DDBJ whole genome shotgun (WGS) entry which is preliminary data.</text>
</comment>
<dbReference type="InterPro" id="IPR050951">
    <property type="entry name" value="Retrovirus_Pol_polyprotein"/>
</dbReference>
<evidence type="ECO:0000256" key="1">
    <source>
        <dbReference type="ARBA" id="ARBA00039658"/>
    </source>
</evidence>
<dbReference type="PANTHER" id="PTHR37984">
    <property type="entry name" value="PROTEIN CBG26694"/>
    <property type="match status" value="1"/>
</dbReference>
<proteinExistence type="predicted"/>
<dbReference type="PANTHER" id="PTHR37984:SF15">
    <property type="entry name" value="INTEGRASE CATALYTIC DOMAIN-CONTAINING PROTEIN"/>
    <property type="match status" value="1"/>
</dbReference>
<dbReference type="EMBL" id="JAOTOJ010000009">
    <property type="protein sequence ID" value="KAK9395571.1"/>
    <property type="molecule type" value="Genomic_DNA"/>
</dbReference>
<protein>
    <recommendedName>
        <fullName evidence="1">Gypsy retrotransposon integrase-like protein 1</fullName>
    </recommendedName>
</protein>
<keyword evidence="4" id="KW-1185">Reference proteome</keyword>
<dbReference type="InterPro" id="IPR041588">
    <property type="entry name" value="Integrase_H2C2"/>
</dbReference>
<accession>A0AAW1B1W3</accession>
<dbReference type="AlphaFoldDB" id="A0AAW1B1W3"/>
<reference evidence="3 4" key="1">
    <citation type="journal article" date="2024" name="Proc. Natl. Acad. Sci. U.S.A.">
        <title>The genetic regulatory architecture and epigenomic basis for age-related changes in rattlesnake venom.</title>
        <authorList>
            <person name="Hogan M.P."/>
            <person name="Holding M.L."/>
            <person name="Nystrom G.S."/>
            <person name="Colston T.J."/>
            <person name="Bartlett D.A."/>
            <person name="Mason A.J."/>
            <person name="Ellsworth S.A."/>
            <person name="Rautsaw R.M."/>
            <person name="Lawrence K.C."/>
            <person name="Strickland J.L."/>
            <person name="He B."/>
            <person name="Fraser P."/>
            <person name="Margres M.J."/>
            <person name="Gilbert D.M."/>
            <person name="Gibbs H.L."/>
            <person name="Parkinson C.L."/>
            <person name="Rokyta D.R."/>
        </authorList>
    </citation>
    <scope>NUCLEOTIDE SEQUENCE [LARGE SCALE GENOMIC DNA]</scope>
    <source>
        <strain evidence="3">DRR0105</strain>
    </source>
</reference>
<evidence type="ECO:0000313" key="3">
    <source>
        <dbReference type="EMBL" id="KAK9395571.1"/>
    </source>
</evidence>
<dbReference type="FunFam" id="1.10.340.70:FF:000001">
    <property type="entry name" value="Retrovirus-related Pol polyprotein from transposon gypsy-like Protein"/>
    <property type="match status" value="1"/>
</dbReference>